<dbReference type="STRING" id="498761.HM1_1330"/>
<reference evidence="3 4" key="1">
    <citation type="journal article" date="2008" name="J. Bacteriol.">
        <title>The genome of Heliobacterium modesticaldum, a phototrophic representative of the Firmicutes containing the simplest photosynthetic apparatus.</title>
        <authorList>
            <person name="Sattley W.M."/>
            <person name="Madigan M.T."/>
            <person name="Swingley W.D."/>
            <person name="Cheung P.C."/>
            <person name="Clocksin K.M."/>
            <person name="Conrad A.L."/>
            <person name="Dejesa L.C."/>
            <person name="Honchak B.M."/>
            <person name="Jung D.O."/>
            <person name="Karbach L.E."/>
            <person name="Kurdoglu A."/>
            <person name="Lahiri S."/>
            <person name="Mastrian S.D."/>
            <person name="Page L.E."/>
            <person name="Taylor H.L."/>
            <person name="Wang Z.T."/>
            <person name="Raymond J."/>
            <person name="Chen M."/>
            <person name="Blankenship R.E."/>
            <person name="Touchman J.W."/>
        </authorList>
    </citation>
    <scope>NUCLEOTIDE SEQUENCE [LARGE SCALE GENOMIC DNA]</scope>
    <source>
        <strain evidence="4">ATCC 51547 / Ice1</strain>
    </source>
</reference>
<evidence type="ECO:0000313" key="3">
    <source>
        <dbReference type="EMBL" id="ABZ83248.1"/>
    </source>
</evidence>
<feature type="compositionally biased region" description="Basic and acidic residues" evidence="2">
    <location>
        <begin position="476"/>
        <end position="485"/>
    </location>
</feature>
<name>B0TGI7_HELMI</name>
<dbReference type="KEGG" id="hmo:HM1_1330"/>
<dbReference type="Proteomes" id="UP000008550">
    <property type="component" value="Chromosome"/>
</dbReference>
<dbReference type="HOGENOM" id="CLU_037402_0_0_9"/>
<dbReference type="EMBL" id="CP000930">
    <property type="protein sequence ID" value="ABZ83248.1"/>
    <property type="molecule type" value="Genomic_DNA"/>
</dbReference>
<proteinExistence type="predicted"/>
<feature type="region of interest" description="Disordered" evidence="2">
    <location>
        <begin position="464"/>
        <end position="485"/>
    </location>
</feature>
<keyword evidence="4" id="KW-1185">Reference proteome</keyword>
<evidence type="ECO:0000256" key="2">
    <source>
        <dbReference type="SAM" id="MobiDB-lite"/>
    </source>
</evidence>
<evidence type="ECO:0000313" key="4">
    <source>
        <dbReference type="Proteomes" id="UP000008550"/>
    </source>
</evidence>
<protein>
    <submittedName>
        <fullName evidence="3">Uncharacterized protein</fullName>
    </submittedName>
</protein>
<dbReference type="AlphaFoldDB" id="B0TGI7"/>
<evidence type="ECO:0000256" key="1">
    <source>
        <dbReference type="SAM" id="Coils"/>
    </source>
</evidence>
<accession>B0TGI7</accession>
<sequence>MRDMKDYVFGANILENLTTGMYQDSKVIYREYIQNACDQIDKAVKDEILKQDEGTIKIWLDRDQRTIVIEDNATGIPAASFQQTLGNIADSDKKIGEDKGFRGIGRLCGLAYCKELIFISSAKGEDTVSLMVCDAKKMRGLIDENTRGKKHTANEVLNAINRFEQKKTNDIDSHFFRVELIDINPENTDLLDFQQVKDYLSFVAPVPYQSSFYYRTDVYKHAQELGVKIDEYNITLNGEPIFKKYTTILKDSSTGTKYDDIFGVHFQDFYKNGELFAWMWVGVSRFQKAIPKINQMRGLRLRKENIQIGGEDALQKLFKEDRGNSYFIGEVFAVNKDLIPNSQRDYFNENPARAYFELELRRYFNEELRKIYYTGSTINSSYKKIDAYEKKNTEFKEKDKAGVFVDKEHRERELKVVLESKKEAENALEKIDKIKDKADGLMQKVIQRIEVERPKPVIAVVVPPIKPPKDDEEESEKSGMFRRTDRLSQYNKAERKLISKIFSIITSVTDSKTAEMIISKIEEGLQ</sequence>
<feature type="coiled-coil region" evidence="1">
    <location>
        <begin position="407"/>
        <end position="444"/>
    </location>
</feature>
<gene>
    <name evidence="3" type="ORF">HM1_1330</name>
</gene>
<organism evidence="3 4">
    <name type="scientific">Heliobacterium modesticaldum (strain ATCC 51547 / Ice1)</name>
    <dbReference type="NCBI Taxonomy" id="498761"/>
    <lineage>
        <taxon>Bacteria</taxon>
        <taxon>Bacillati</taxon>
        <taxon>Bacillota</taxon>
        <taxon>Clostridia</taxon>
        <taxon>Eubacteriales</taxon>
        <taxon>Heliobacteriaceae</taxon>
        <taxon>Heliomicrobium</taxon>
    </lineage>
</organism>
<dbReference type="Gene3D" id="3.30.565.10">
    <property type="entry name" value="Histidine kinase-like ATPase, C-terminal domain"/>
    <property type="match status" value="1"/>
</dbReference>
<dbReference type="SUPFAM" id="SSF55874">
    <property type="entry name" value="ATPase domain of HSP90 chaperone/DNA topoisomerase II/histidine kinase"/>
    <property type="match status" value="1"/>
</dbReference>
<dbReference type="eggNOG" id="COG0326">
    <property type="taxonomic scope" value="Bacteria"/>
</dbReference>
<dbReference type="InterPro" id="IPR036890">
    <property type="entry name" value="HATPase_C_sf"/>
</dbReference>
<dbReference type="Pfam" id="PF13589">
    <property type="entry name" value="HATPase_c_3"/>
    <property type="match status" value="1"/>
</dbReference>
<keyword evidence="1" id="KW-0175">Coiled coil</keyword>